<dbReference type="OrthoDB" id="1152826at2759"/>
<dbReference type="InterPro" id="IPR020831">
    <property type="entry name" value="GlycerAld/Erythrose_P_DH"/>
</dbReference>
<keyword evidence="8" id="KW-0963">Cytoplasm</keyword>
<keyword evidence="11" id="KW-0702">S-nitrosylation</keyword>
<dbReference type="OMA" id="YGYTCNM"/>
<evidence type="ECO:0000256" key="18">
    <source>
        <dbReference type="PIRSR" id="PIRSR000149-3"/>
    </source>
</evidence>
<dbReference type="GO" id="GO:0006915">
    <property type="term" value="P:apoptotic process"/>
    <property type="evidence" value="ECO:0007669"/>
    <property type="project" value="UniProtKB-KW"/>
</dbReference>
<evidence type="ECO:0000256" key="9">
    <source>
        <dbReference type="ARBA" id="ARBA00022679"/>
    </source>
</evidence>
<keyword evidence="18" id="KW-0547">Nucleotide-binding</keyword>
<feature type="binding site" evidence="18">
    <location>
        <position position="33"/>
    </location>
    <ligand>
        <name>NAD(+)</name>
        <dbReference type="ChEBI" id="CHEBI:57540"/>
    </ligand>
</feature>
<dbReference type="STRING" id="578461.R0KTM2"/>
<dbReference type="SUPFAM" id="SSF55347">
    <property type="entry name" value="Glyceraldehyde-3-phosphate dehydrogenase-like, C-terminal domain"/>
    <property type="match status" value="1"/>
</dbReference>
<dbReference type="GO" id="GO:0005829">
    <property type="term" value="C:cytosol"/>
    <property type="evidence" value="ECO:0007669"/>
    <property type="project" value="UniProtKB-SubCell"/>
</dbReference>
<evidence type="ECO:0000256" key="13">
    <source>
        <dbReference type="ARBA" id="ARBA00023027"/>
    </source>
</evidence>
<name>R0KTM2_NOSB1</name>
<feature type="non-terminal residue" evidence="22">
    <location>
        <position position="296"/>
    </location>
</feature>
<dbReference type="GO" id="GO:0016740">
    <property type="term" value="F:transferase activity"/>
    <property type="evidence" value="ECO:0007669"/>
    <property type="project" value="UniProtKB-KW"/>
</dbReference>
<evidence type="ECO:0000256" key="3">
    <source>
        <dbReference type="ARBA" id="ARBA00004514"/>
    </source>
</evidence>
<dbReference type="HOGENOM" id="CLU_030140_0_1_1"/>
<accession>R0KTM2</accession>
<feature type="binding site" evidence="18">
    <location>
        <position position="278"/>
    </location>
    <ligand>
        <name>NAD(+)</name>
        <dbReference type="ChEBI" id="CHEBI:57540"/>
    </ligand>
</feature>
<evidence type="ECO:0000256" key="7">
    <source>
        <dbReference type="ARBA" id="ARBA00013119"/>
    </source>
</evidence>
<evidence type="ECO:0000256" key="5">
    <source>
        <dbReference type="ARBA" id="ARBA00007406"/>
    </source>
</evidence>
<comment type="pathway">
    <text evidence="4">Carbohydrate degradation; glycolysis; pyruvate from D-glyceraldehyde 3-phosphate: step 1/5.</text>
</comment>
<keyword evidence="10" id="KW-0053">Apoptosis</keyword>
<feature type="binding site" evidence="18">
    <location>
        <position position="117"/>
    </location>
    <ligand>
        <name>NAD(+)</name>
        <dbReference type="ChEBI" id="CHEBI:57540"/>
    </ligand>
</feature>
<dbReference type="UniPathway" id="UPA00109">
    <property type="reaction ID" value="UER00184"/>
</dbReference>
<keyword evidence="16" id="KW-0539">Nucleus</keyword>
<dbReference type="EC" id="1.2.1.12" evidence="7"/>
<dbReference type="VEuPathDB" id="MicrosporidiaDB:NBO_34g0016"/>
<dbReference type="GO" id="GO:0006096">
    <property type="term" value="P:glycolytic process"/>
    <property type="evidence" value="ECO:0007669"/>
    <property type="project" value="UniProtKB-UniPathway"/>
</dbReference>
<evidence type="ECO:0000313" key="23">
    <source>
        <dbReference type="Proteomes" id="UP000016927"/>
    </source>
</evidence>
<dbReference type="SMART" id="SM00846">
    <property type="entry name" value="Gp_dh_N"/>
    <property type="match status" value="1"/>
</dbReference>
<dbReference type="Proteomes" id="UP000016927">
    <property type="component" value="Unassembled WGS sequence"/>
</dbReference>
<dbReference type="InterPro" id="IPR020830">
    <property type="entry name" value="GlycerAld_3-P_DH_AS"/>
</dbReference>
<evidence type="ECO:0000256" key="17">
    <source>
        <dbReference type="PIRSR" id="PIRSR000149-1"/>
    </source>
</evidence>
<dbReference type="EMBL" id="KB908942">
    <property type="protein sequence ID" value="EOB14166.1"/>
    <property type="molecule type" value="Genomic_DNA"/>
</dbReference>
<dbReference type="InterPro" id="IPR020828">
    <property type="entry name" value="GlycerAld_3-P_DH_NAD(P)-bd"/>
</dbReference>
<dbReference type="PRINTS" id="PR00078">
    <property type="entry name" value="G3PDHDRGNASE"/>
</dbReference>
<keyword evidence="14" id="KW-0324">Glycolysis</keyword>
<keyword evidence="9" id="KW-0808">Transferase</keyword>
<feature type="binding site" evidence="18">
    <location>
        <begin position="12"/>
        <end position="13"/>
    </location>
    <ligand>
        <name>NAD(+)</name>
        <dbReference type="ChEBI" id="CHEBI:57540"/>
    </ligand>
</feature>
<dbReference type="PANTHER" id="PTHR10836">
    <property type="entry name" value="GLYCERALDEHYDE 3-PHOSPHATE DEHYDROGENASE"/>
    <property type="match status" value="1"/>
</dbReference>
<evidence type="ECO:0000313" key="22">
    <source>
        <dbReference type="EMBL" id="EOB14166.1"/>
    </source>
</evidence>
<dbReference type="InterPro" id="IPR020829">
    <property type="entry name" value="GlycerAld_3-P_DH_cat"/>
</dbReference>
<feature type="domain" description="Glyceraldehyde 3-phosphate dehydrogenase NAD(P) binding" evidence="21">
    <location>
        <begin position="3"/>
        <end position="146"/>
    </location>
</feature>
<evidence type="ECO:0000256" key="20">
    <source>
        <dbReference type="RuleBase" id="RU000397"/>
    </source>
</evidence>
<dbReference type="PIRSF" id="PIRSF000149">
    <property type="entry name" value="GAP_DH"/>
    <property type="match status" value="1"/>
</dbReference>
<keyword evidence="23" id="KW-1185">Reference proteome</keyword>
<dbReference type="PROSITE" id="PS00071">
    <property type="entry name" value="GAPDH"/>
    <property type="match status" value="1"/>
</dbReference>
<dbReference type="Gene3D" id="3.40.50.720">
    <property type="entry name" value="NAD(P)-binding Rossmann-like Domain"/>
    <property type="match status" value="1"/>
</dbReference>
<reference evidence="22 23" key="1">
    <citation type="journal article" date="2013" name="BMC Genomics">
        <title>Comparative genomics of parasitic silkworm microsporidia reveal an association between genome expansion and host adaptation.</title>
        <authorList>
            <person name="Pan G."/>
            <person name="Xu J."/>
            <person name="Li T."/>
            <person name="Xia Q."/>
            <person name="Liu S.L."/>
            <person name="Zhang G."/>
            <person name="Li S."/>
            <person name="Li C."/>
            <person name="Liu H."/>
            <person name="Yang L."/>
            <person name="Liu T."/>
            <person name="Zhang X."/>
            <person name="Wu Z."/>
            <person name="Fan W."/>
            <person name="Dang X."/>
            <person name="Xiang H."/>
            <person name="Tao M."/>
            <person name="Li Y."/>
            <person name="Hu J."/>
            <person name="Li Z."/>
            <person name="Lin L."/>
            <person name="Luo J."/>
            <person name="Geng L."/>
            <person name="Wang L."/>
            <person name="Long M."/>
            <person name="Wan Y."/>
            <person name="He N."/>
            <person name="Zhang Z."/>
            <person name="Lu C."/>
            <person name="Keeling P.J."/>
            <person name="Wang J."/>
            <person name="Xiang Z."/>
            <person name="Zhou Z."/>
        </authorList>
    </citation>
    <scope>NUCLEOTIDE SEQUENCE [LARGE SCALE GENOMIC DNA]</scope>
    <source>
        <strain evidence="23">CQ1 / CVCC 102059</strain>
    </source>
</reference>
<evidence type="ECO:0000256" key="16">
    <source>
        <dbReference type="ARBA" id="ARBA00023242"/>
    </source>
</evidence>
<proteinExistence type="inferred from homology"/>
<dbReference type="FunFam" id="3.40.50.720:FF:000319">
    <property type="entry name" value="Glyceraldehyde-3-phosphate dehydrogenase"/>
    <property type="match status" value="1"/>
</dbReference>
<dbReference type="SUPFAM" id="SSF51735">
    <property type="entry name" value="NAD(P)-binding Rossmann-fold domains"/>
    <property type="match status" value="1"/>
</dbReference>
<dbReference type="Gene3D" id="3.30.360.10">
    <property type="entry name" value="Dihydrodipicolinate Reductase, domain 2"/>
    <property type="match status" value="1"/>
</dbReference>
<evidence type="ECO:0000256" key="2">
    <source>
        <dbReference type="ARBA" id="ARBA00004245"/>
    </source>
</evidence>
<comment type="subcellular location">
    <subcellularLocation>
        <location evidence="2">Cytoplasm</location>
        <location evidence="2">Cytoskeleton</location>
    </subcellularLocation>
    <subcellularLocation>
        <location evidence="3">Cytoplasm</location>
        <location evidence="3">Cytosol</location>
    </subcellularLocation>
    <subcellularLocation>
        <location evidence="1">Nucleus</location>
    </subcellularLocation>
</comment>
<feature type="site" description="Activates thiol group during catalysis" evidence="19">
    <location>
        <position position="173"/>
    </location>
</feature>
<evidence type="ECO:0000256" key="12">
    <source>
        <dbReference type="ARBA" id="ARBA00023002"/>
    </source>
</evidence>
<keyword evidence="13 18" id="KW-0520">NAD</keyword>
<sequence length="296" mass="33375">MTLRVGINGFGRIGKCIFKILRDRGIEVPLVNDPFLDLEYMHYLLKYDSTYGREDVCQLENDKIIYKGKPTSHSTAKLPSEIPWKDFKVDYVIESTGLFLTLKDCEGHKDVKSIIITAPSPDAPMFVFGVNHLKYNKEKIISNASCTTNCLAPLANILNKNFGIEEGLMMTVHSVTATQKIVDGITKKNKRDGRSGMQNIIPASTGAAKAVTKVLPELEEISEIFEKESKENKEIIGITYDEVVSTDFNKDSRSCILDARGSMELNPKFFKLLAWYDNEYGYSCRTVDLLEYVSKQ</sequence>
<dbReference type="Pfam" id="PF02800">
    <property type="entry name" value="Gp_dh_C"/>
    <property type="match status" value="1"/>
</dbReference>
<gene>
    <name evidence="22" type="primary">G3P2</name>
    <name evidence="22" type="ORF">NBO_34g0016</name>
</gene>
<dbReference type="GO" id="GO:0004365">
    <property type="term" value="F:glyceraldehyde-3-phosphate dehydrogenase (NAD+) (phosphorylating) activity"/>
    <property type="evidence" value="ECO:0007669"/>
    <property type="project" value="UniProtKB-EC"/>
</dbReference>
<dbReference type="CDD" id="cd05214">
    <property type="entry name" value="GAPDH_I_N"/>
    <property type="match status" value="1"/>
</dbReference>
<evidence type="ECO:0000256" key="11">
    <source>
        <dbReference type="ARBA" id="ARBA00022799"/>
    </source>
</evidence>
<evidence type="ECO:0000256" key="4">
    <source>
        <dbReference type="ARBA" id="ARBA00004869"/>
    </source>
</evidence>
<evidence type="ECO:0000259" key="21">
    <source>
        <dbReference type="SMART" id="SM00846"/>
    </source>
</evidence>
<evidence type="ECO:0000256" key="19">
    <source>
        <dbReference type="PIRSR" id="PIRSR000149-4"/>
    </source>
</evidence>
<evidence type="ECO:0000256" key="15">
    <source>
        <dbReference type="ARBA" id="ARBA00023212"/>
    </source>
</evidence>
<dbReference type="GO" id="GO:0005634">
    <property type="term" value="C:nucleus"/>
    <property type="evidence" value="ECO:0007669"/>
    <property type="project" value="UniProtKB-SubCell"/>
</dbReference>
<dbReference type="GO" id="GO:0051287">
    <property type="term" value="F:NAD binding"/>
    <property type="evidence" value="ECO:0007669"/>
    <property type="project" value="InterPro"/>
</dbReference>
<evidence type="ECO:0000256" key="1">
    <source>
        <dbReference type="ARBA" id="ARBA00004123"/>
    </source>
</evidence>
<comment type="subunit">
    <text evidence="6">Homotetramer.</text>
</comment>
<keyword evidence="12" id="KW-0560">Oxidoreductase</keyword>
<dbReference type="AlphaFoldDB" id="R0KTM2"/>
<protein>
    <recommendedName>
        <fullName evidence="7">glyceraldehyde-3-phosphate dehydrogenase (phosphorylating)</fullName>
        <ecNumber evidence="7">1.2.1.12</ecNumber>
    </recommendedName>
</protein>
<comment type="similarity">
    <text evidence="5 20">Belongs to the glyceraldehyde-3-phosphate dehydrogenase family.</text>
</comment>
<evidence type="ECO:0000256" key="10">
    <source>
        <dbReference type="ARBA" id="ARBA00022703"/>
    </source>
</evidence>
<evidence type="ECO:0000256" key="14">
    <source>
        <dbReference type="ARBA" id="ARBA00023152"/>
    </source>
</evidence>
<evidence type="ECO:0000256" key="6">
    <source>
        <dbReference type="ARBA" id="ARBA00011881"/>
    </source>
</evidence>
<dbReference type="Pfam" id="PF00044">
    <property type="entry name" value="Gp_dh_N"/>
    <property type="match status" value="1"/>
</dbReference>
<dbReference type="GO" id="GO:0005856">
    <property type="term" value="C:cytoskeleton"/>
    <property type="evidence" value="ECO:0007669"/>
    <property type="project" value="UniProtKB-SubCell"/>
</dbReference>
<keyword evidence="15" id="KW-0206">Cytoskeleton</keyword>
<feature type="active site" description="Nucleophile" evidence="17">
    <location>
        <position position="146"/>
    </location>
</feature>
<organism evidence="22 23">
    <name type="scientific">Nosema bombycis (strain CQ1 / CVCC 102059)</name>
    <name type="common">Microsporidian parasite</name>
    <name type="synonym">Pebrine of silkworm</name>
    <dbReference type="NCBI Taxonomy" id="578461"/>
    <lineage>
        <taxon>Eukaryota</taxon>
        <taxon>Fungi</taxon>
        <taxon>Fungi incertae sedis</taxon>
        <taxon>Microsporidia</taxon>
        <taxon>Nosematidae</taxon>
        <taxon>Nosema</taxon>
    </lineage>
</organism>
<evidence type="ECO:0000256" key="8">
    <source>
        <dbReference type="ARBA" id="ARBA00022490"/>
    </source>
</evidence>
<dbReference type="PANTHER" id="PTHR10836:SF76">
    <property type="entry name" value="GLYCERALDEHYDE-3-PHOSPHATE DEHYDROGENASE-RELATED"/>
    <property type="match status" value="1"/>
</dbReference>
<dbReference type="InterPro" id="IPR036291">
    <property type="entry name" value="NAD(P)-bd_dom_sf"/>
</dbReference>